<reference evidence="2 3" key="1">
    <citation type="journal article" date="2011" name="Stand. Genomic Sci.">
        <title>Complete genome sequence of Deinococcus maricopensis type strain (LB-34).</title>
        <authorList>
            <person name="Pukall R."/>
            <person name="Zeytun A."/>
            <person name="Lucas S."/>
            <person name="Lapidus A."/>
            <person name="Hammon N."/>
            <person name="Deshpande S."/>
            <person name="Nolan M."/>
            <person name="Cheng J.F."/>
            <person name="Pitluck S."/>
            <person name="Liolios K."/>
            <person name="Pagani I."/>
            <person name="Mikhailova N."/>
            <person name="Ivanova N."/>
            <person name="Mavromatis K."/>
            <person name="Pati A."/>
            <person name="Tapia R."/>
            <person name="Han C."/>
            <person name="Goodwin L."/>
            <person name="Chen A."/>
            <person name="Palaniappan K."/>
            <person name="Land M."/>
            <person name="Hauser L."/>
            <person name="Chang Y.J."/>
            <person name="Jeffries C.D."/>
            <person name="Brambilla E.M."/>
            <person name="Rohde M."/>
            <person name="Goker M."/>
            <person name="Detter J.C."/>
            <person name="Woyke T."/>
            <person name="Bristow J."/>
            <person name="Eisen J.A."/>
            <person name="Markowitz V."/>
            <person name="Hugenholtz P."/>
            <person name="Kyrpides N.C."/>
            <person name="Klenk H.P."/>
        </authorList>
    </citation>
    <scope>NUCLEOTIDE SEQUENCE [LARGE SCALE GENOMIC DNA]</scope>
    <source>
        <strain evidence="3">DSM 21211 / LMG 22137 / NRRL B-23946 / LB-34</strain>
    </source>
</reference>
<name>E8U9T0_DEIML</name>
<dbReference type="EMBL" id="CP002454">
    <property type="protein sequence ID" value="ADV67819.1"/>
    <property type="molecule type" value="Genomic_DNA"/>
</dbReference>
<gene>
    <name evidence="2" type="ordered locus">Deima_2179</name>
</gene>
<sequence length="162" mass="17135" precursor="true">MRKLIALTLAVATLAPNALADSKSDQTVSYGIAKIAEVAFGTEPINFSFQLSDFTVGEQESKPKYAADTLSVMTNMKSTVSFNVYDSTDTALSLYDVPGLASLLMDFGTDSMIAPFSVGANTLSVSAGTSMTMPFQWVAVANLKAPQVDAKSFIVRATIVGQ</sequence>
<feature type="chain" id="PRO_5003228497" evidence="1">
    <location>
        <begin position="21"/>
        <end position="162"/>
    </location>
</feature>
<keyword evidence="3" id="KW-1185">Reference proteome</keyword>
<keyword evidence="1" id="KW-0732">Signal</keyword>
<evidence type="ECO:0000256" key="1">
    <source>
        <dbReference type="SAM" id="SignalP"/>
    </source>
</evidence>
<dbReference type="HOGENOM" id="CLU_1632681_0_0_0"/>
<dbReference type="AlphaFoldDB" id="E8U9T0"/>
<protein>
    <submittedName>
        <fullName evidence="2">Uncharacterized protein</fullName>
    </submittedName>
</protein>
<accession>E8U9T0</accession>
<dbReference type="KEGG" id="dmr:Deima_2179"/>
<reference evidence="3" key="2">
    <citation type="submission" date="2011-01" db="EMBL/GenBank/DDBJ databases">
        <title>The complete genome of Deinococcus maricopensis DSM 21211.</title>
        <authorList>
            <consortium name="US DOE Joint Genome Institute (JGI-PGF)"/>
            <person name="Lucas S."/>
            <person name="Copeland A."/>
            <person name="Lapidus A."/>
            <person name="Goodwin L."/>
            <person name="Pitluck S."/>
            <person name="Kyrpides N."/>
            <person name="Mavromatis K."/>
            <person name="Pagani I."/>
            <person name="Ivanova N."/>
            <person name="Ovchinnikova G."/>
            <person name="Zeytun A."/>
            <person name="Detter J.C."/>
            <person name="Han C."/>
            <person name="Land M."/>
            <person name="Hauser L."/>
            <person name="Markowitz V."/>
            <person name="Cheng J.-F."/>
            <person name="Hugenholtz P."/>
            <person name="Woyke T."/>
            <person name="Wu D."/>
            <person name="Pukall R."/>
            <person name="Gehrich-Schroeter G."/>
            <person name="Brambilla E."/>
            <person name="Klenk H.-P."/>
            <person name="Eisen J.A."/>
        </authorList>
    </citation>
    <scope>NUCLEOTIDE SEQUENCE [LARGE SCALE GENOMIC DNA]</scope>
    <source>
        <strain evidence="3">DSM 21211 / LMG 22137 / NRRL B-23946 / LB-34</strain>
    </source>
</reference>
<dbReference type="STRING" id="709986.Deima_2179"/>
<feature type="signal peptide" evidence="1">
    <location>
        <begin position="1"/>
        <end position="20"/>
    </location>
</feature>
<proteinExistence type="predicted"/>
<dbReference type="RefSeq" id="WP_013557324.1">
    <property type="nucleotide sequence ID" value="NC_014958.1"/>
</dbReference>
<dbReference type="Proteomes" id="UP000008635">
    <property type="component" value="Chromosome"/>
</dbReference>
<organism evidence="2 3">
    <name type="scientific">Deinococcus maricopensis (strain DSM 21211 / LMG 22137 / NRRL B-23946 / LB-34)</name>
    <dbReference type="NCBI Taxonomy" id="709986"/>
    <lineage>
        <taxon>Bacteria</taxon>
        <taxon>Thermotogati</taxon>
        <taxon>Deinococcota</taxon>
        <taxon>Deinococci</taxon>
        <taxon>Deinococcales</taxon>
        <taxon>Deinococcaceae</taxon>
        <taxon>Deinococcus</taxon>
    </lineage>
</organism>
<evidence type="ECO:0000313" key="3">
    <source>
        <dbReference type="Proteomes" id="UP000008635"/>
    </source>
</evidence>
<evidence type="ECO:0000313" key="2">
    <source>
        <dbReference type="EMBL" id="ADV67819.1"/>
    </source>
</evidence>